<dbReference type="GO" id="GO:0006154">
    <property type="term" value="P:adenosine catabolic process"/>
    <property type="evidence" value="ECO:0007669"/>
    <property type="project" value="InterPro"/>
</dbReference>
<keyword evidence="12" id="KW-1185">Reference proteome</keyword>
<gene>
    <name evidence="13" type="primary">LOC115622012</name>
</gene>
<evidence type="ECO:0000256" key="5">
    <source>
        <dbReference type="ARBA" id="ARBA00018099"/>
    </source>
</evidence>
<keyword evidence="9" id="KW-0378">Hydrolase</keyword>
<evidence type="ECO:0000256" key="1">
    <source>
        <dbReference type="ARBA" id="ARBA00001947"/>
    </source>
</evidence>
<organism evidence="12 13">
    <name type="scientific">Drosophila lebanonensis</name>
    <name type="common">Fruit fly</name>
    <name type="synonym">Scaptodrosophila lebanonensis</name>
    <dbReference type="NCBI Taxonomy" id="7225"/>
    <lineage>
        <taxon>Eukaryota</taxon>
        <taxon>Metazoa</taxon>
        <taxon>Ecdysozoa</taxon>
        <taxon>Arthropoda</taxon>
        <taxon>Hexapoda</taxon>
        <taxon>Insecta</taxon>
        <taxon>Pterygota</taxon>
        <taxon>Neoptera</taxon>
        <taxon>Endopterygota</taxon>
        <taxon>Diptera</taxon>
        <taxon>Brachycera</taxon>
        <taxon>Muscomorpha</taxon>
        <taxon>Ephydroidea</taxon>
        <taxon>Drosophilidae</taxon>
        <taxon>Scaptodrosophila</taxon>
    </lineage>
</organism>
<evidence type="ECO:0000313" key="12">
    <source>
        <dbReference type="Proteomes" id="UP000504634"/>
    </source>
</evidence>
<reference evidence="13" key="1">
    <citation type="submission" date="2025-08" db="UniProtKB">
        <authorList>
            <consortium name="RefSeq"/>
        </authorList>
    </citation>
    <scope>IDENTIFICATION</scope>
    <source>
        <strain evidence="13">11010-0011.00</strain>
        <tissue evidence="13">Whole body</tissue>
    </source>
</reference>
<dbReference type="SUPFAM" id="SSF51556">
    <property type="entry name" value="Metallo-dependent hydrolases"/>
    <property type="match status" value="1"/>
</dbReference>
<dbReference type="GO" id="GO:0046872">
    <property type="term" value="F:metal ion binding"/>
    <property type="evidence" value="ECO:0007669"/>
    <property type="project" value="UniProtKB-KW"/>
</dbReference>
<accession>A0A6J2T9V3</accession>
<evidence type="ECO:0000256" key="8">
    <source>
        <dbReference type="ARBA" id="ARBA00022729"/>
    </source>
</evidence>
<dbReference type="InterPro" id="IPR032466">
    <property type="entry name" value="Metal_Hydrolase"/>
</dbReference>
<dbReference type="InterPro" id="IPR006330">
    <property type="entry name" value="Ado/ade_deaminase"/>
</dbReference>
<keyword evidence="8" id="KW-0732">Signal</keyword>
<dbReference type="OrthoDB" id="7202371at2759"/>
<evidence type="ECO:0000256" key="2">
    <source>
        <dbReference type="ARBA" id="ARBA00004613"/>
    </source>
</evidence>
<dbReference type="GO" id="GO:0046103">
    <property type="term" value="P:inosine biosynthetic process"/>
    <property type="evidence" value="ECO:0007669"/>
    <property type="project" value="TreeGrafter"/>
</dbReference>
<evidence type="ECO:0000256" key="10">
    <source>
        <dbReference type="ARBA" id="ARBA00047764"/>
    </source>
</evidence>
<feature type="domain" description="Adenosine deaminase" evidence="11">
    <location>
        <begin position="80"/>
        <end position="364"/>
    </location>
</feature>
<dbReference type="RefSeq" id="XP_030371727.1">
    <property type="nucleotide sequence ID" value="XM_030515867.1"/>
</dbReference>
<evidence type="ECO:0000259" key="11">
    <source>
        <dbReference type="Pfam" id="PF00962"/>
    </source>
</evidence>
<keyword evidence="6" id="KW-0964">Secreted</keyword>
<dbReference type="GeneID" id="115622012"/>
<dbReference type="Pfam" id="PF00962">
    <property type="entry name" value="A_deaminase"/>
    <property type="match status" value="1"/>
</dbReference>
<evidence type="ECO:0000256" key="4">
    <source>
        <dbReference type="ARBA" id="ARBA00012784"/>
    </source>
</evidence>
<dbReference type="Gene3D" id="3.20.20.140">
    <property type="entry name" value="Metal-dependent hydrolases"/>
    <property type="match status" value="1"/>
</dbReference>
<dbReference type="PANTHER" id="PTHR11409">
    <property type="entry name" value="ADENOSINE DEAMINASE"/>
    <property type="match status" value="1"/>
</dbReference>
<comment type="similarity">
    <text evidence="3">Belongs to the metallo-dependent hydrolases superfamily. Adenosine and AMP deaminases family. ADGF subfamily.</text>
</comment>
<dbReference type="AlphaFoldDB" id="A0A6J2T9V3"/>
<evidence type="ECO:0000256" key="6">
    <source>
        <dbReference type="ARBA" id="ARBA00022525"/>
    </source>
</evidence>
<evidence type="ECO:0000256" key="3">
    <source>
        <dbReference type="ARBA" id="ARBA00006083"/>
    </source>
</evidence>
<sequence length="386" mass="45152">MIQCVNKNNVTVLSLRRAPKLHGCVSKYEDVKNHELQKKKFIGFYDRRAGRRLKHYFLRTAYHRNHTPHSEKVYKSYAEIFDQFDKMFVIFRDVLSYKPVFKQYFNQMLIEMFEDRIMYAEVRMNFLPLYGPRNATYPAKVALRLFLKIVKEFKAKHPGFLGIKIISTASKEETTQHIKERIKQHREFRKIYPDIFIGFDLIGYEDESKSLYELSQILLKASDLSLFLHAGETNTHLSPIDNNVMDALLLRAKRIGHGYSISRHPLLLDKIMSKKIPIEICPLSNQIFGLVGDMRTHPAAEWFARGAPLVIGNDNPGRWEAKGVSYDFYFALMGIAPEYASLGTLKKLVWNSIEYSELSKMQRRTAFKILKREWDTFIKRVGSLLH</sequence>
<dbReference type="GO" id="GO:0005615">
    <property type="term" value="C:extracellular space"/>
    <property type="evidence" value="ECO:0007669"/>
    <property type="project" value="InterPro"/>
</dbReference>
<dbReference type="Proteomes" id="UP000504634">
    <property type="component" value="Unplaced"/>
</dbReference>
<dbReference type="EC" id="3.5.4.4" evidence="4"/>
<comment type="subcellular location">
    <subcellularLocation>
        <location evidence="2">Secreted</location>
    </subcellularLocation>
</comment>
<dbReference type="FunFam" id="3.20.20.140:FF:000017">
    <property type="entry name" value="Adenosine deaminase 2"/>
    <property type="match status" value="1"/>
</dbReference>
<keyword evidence="7" id="KW-0479">Metal-binding</keyword>
<dbReference type="PANTHER" id="PTHR11409:SF39">
    <property type="entry name" value="ADENOSINE DEAMINASE 2"/>
    <property type="match status" value="1"/>
</dbReference>
<protein>
    <recommendedName>
        <fullName evidence="5">Adenosine deaminase</fullName>
        <ecNumber evidence="4">3.5.4.4</ecNumber>
    </recommendedName>
</protein>
<evidence type="ECO:0000256" key="9">
    <source>
        <dbReference type="ARBA" id="ARBA00022801"/>
    </source>
</evidence>
<name>A0A6J2T9V3_DROLE</name>
<comment type="cofactor">
    <cofactor evidence="1">
        <name>Zn(2+)</name>
        <dbReference type="ChEBI" id="CHEBI:29105"/>
    </cofactor>
</comment>
<dbReference type="InterPro" id="IPR001365">
    <property type="entry name" value="A_deaminase_dom"/>
</dbReference>
<dbReference type="GO" id="GO:0004000">
    <property type="term" value="F:adenosine deaminase activity"/>
    <property type="evidence" value="ECO:0007669"/>
    <property type="project" value="InterPro"/>
</dbReference>
<evidence type="ECO:0000256" key="7">
    <source>
        <dbReference type="ARBA" id="ARBA00022723"/>
    </source>
</evidence>
<dbReference type="NCBIfam" id="TIGR01431">
    <property type="entry name" value="adm_rel"/>
    <property type="match status" value="1"/>
</dbReference>
<comment type="catalytic activity">
    <reaction evidence="10">
        <text>adenosine + H2O + H(+) = inosine + NH4(+)</text>
        <dbReference type="Rhea" id="RHEA:24408"/>
        <dbReference type="ChEBI" id="CHEBI:15377"/>
        <dbReference type="ChEBI" id="CHEBI:15378"/>
        <dbReference type="ChEBI" id="CHEBI:16335"/>
        <dbReference type="ChEBI" id="CHEBI:17596"/>
        <dbReference type="ChEBI" id="CHEBI:28938"/>
        <dbReference type="EC" id="3.5.4.4"/>
    </reaction>
</comment>
<evidence type="ECO:0000313" key="13">
    <source>
        <dbReference type="RefSeq" id="XP_030371727.1"/>
    </source>
</evidence>
<dbReference type="InterPro" id="IPR006331">
    <property type="entry name" value="ADGF"/>
</dbReference>
<proteinExistence type="inferred from homology"/>